<feature type="region of interest" description="Disordered" evidence="4">
    <location>
        <begin position="246"/>
        <end position="266"/>
    </location>
</feature>
<feature type="DNA-binding region" description="OmpR/PhoB-type" evidence="3">
    <location>
        <begin position="1"/>
        <end position="96"/>
    </location>
</feature>
<dbReference type="Pfam" id="PF13401">
    <property type="entry name" value="AAA_22"/>
    <property type="match status" value="1"/>
</dbReference>
<name>A0A329QF83_9ACTN</name>
<dbReference type="PROSITE" id="PS51755">
    <property type="entry name" value="OMPR_PHOB"/>
    <property type="match status" value="1"/>
</dbReference>
<evidence type="ECO:0000256" key="3">
    <source>
        <dbReference type="PROSITE-ProRule" id="PRU01091"/>
    </source>
</evidence>
<dbReference type="RefSeq" id="WP_112259621.1">
    <property type="nucleotide sequence ID" value="NZ_QMIG01000022.1"/>
</dbReference>
<protein>
    <submittedName>
        <fullName evidence="6">AfsR/SARP family transcriptional regulator</fullName>
    </submittedName>
</protein>
<dbReference type="InterPro" id="IPR016032">
    <property type="entry name" value="Sig_transdc_resp-reg_C-effctor"/>
</dbReference>
<dbReference type="Proteomes" id="UP000250462">
    <property type="component" value="Unassembled WGS sequence"/>
</dbReference>
<dbReference type="AlphaFoldDB" id="A0A329QF83"/>
<evidence type="ECO:0000313" key="6">
    <source>
        <dbReference type="EMBL" id="RAW11113.1"/>
    </source>
</evidence>
<dbReference type="Gene3D" id="1.25.40.10">
    <property type="entry name" value="Tetratricopeptide repeat domain"/>
    <property type="match status" value="2"/>
</dbReference>
<dbReference type="Pfam" id="PF00486">
    <property type="entry name" value="Trans_reg_C"/>
    <property type="match status" value="1"/>
</dbReference>
<dbReference type="Gene3D" id="3.40.50.300">
    <property type="entry name" value="P-loop containing nucleotide triphosphate hydrolases"/>
    <property type="match status" value="1"/>
</dbReference>
<dbReference type="GO" id="GO:0016887">
    <property type="term" value="F:ATP hydrolysis activity"/>
    <property type="evidence" value="ECO:0007669"/>
    <property type="project" value="InterPro"/>
</dbReference>
<dbReference type="GO" id="GO:0000160">
    <property type="term" value="P:phosphorelay signal transduction system"/>
    <property type="evidence" value="ECO:0007669"/>
    <property type="project" value="InterPro"/>
</dbReference>
<dbReference type="SMART" id="SM01043">
    <property type="entry name" value="BTAD"/>
    <property type="match status" value="1"/>
</dbReference>
<evidence type="ECO:0000256" key="2">
    <source>
        <dbReference type="ARBA" id="ARBA00023125"/>
    </source>
</evidence>
<organism evidence="6 7">
    <name type="scientific">Phytoactinopolyspora halophila</name>
    <dbReference type="NCBI Taxonomy" id="1981511"/>
    <lineage>
        <taxon>Bacteria</taxon>
        <taxon>Bacillati</taxon>
        <taxon>Actinomycetota</taxon>
        <taxon>Actinomycetes</taxon>
        <taxon>Jiangellales</taxon>
        <taxon>Jiangellaceae</taxon>
        <taxon>Phytoactinopolyspora</taxon>
    </lineage>
</organism>
<sequence>MRFGVLGPLAVWTDNGEPVPVPGRLVRTLLADLLIHEGRAVSIDRLVDDLWGDAAPADPPSALHVRVSQLRRVLAGAEAGGRELVVSQSPGYALLAGLDAVDAARFDALLGQAWAVDDPRTRAKLLADALDLWRGPFLADFADEEFARSAAARWEEQRLAAVEAHAEARLELGEHRELVGDLGEQVAGQPYRERLRAAHMRALYRAGRASEALESFQDLRHQLADELGLDPSAELTALHQAILAGDPSEDAPAPAPRPVKPTTNLPAPVTELVGRDQTMQRVRELLSTGRLVTLTGPGGVGKTSVAIAAARSLVEMYPDGVWLIDLTAWDGSGDPAEPILSALSIPDAPGDPEPGNQRLATALRERQMLLVLDNCEHVIEPVATLVAWLLGEAAGVRILATSREPLRVRGEARWDLPPLDIPDTDNPARLVQSPAIRLFLSRAGLVPELDSVVGVAEVCRRLDGIPLALELAATRVPTLGIGGLASRLQVPQDRFGLLGAGPRDAPARQRTLSAVIDWSWQLLTGREQAVLRRLAVHSGGCTLDAAESVCTGEDVPAGDVLDVLSGLVDRSLVVRDDGPRFRLLESVSAYCLDRLREAGEEAAVRRRHADYYLSLAERAEPQLRGHGQREWLSKLDAEAANLRTALDAFRHECAAGSALRLAKALSWYWFLRGRLTEARRALTGALDVEGDAPPDLRASARAWQAGLAIRQGEAGPEQAADVLREYGHVGGPLDRARVEWFLAAAIIDVGDQKAAGELLERAIDAFRAAGDRWGEAAALSTRAMLAHIRGDLAALEDDARRSAELFGELGDDWGVLQATDWLIGLADLTGDHAEAFRLSREGLQIAEDLGLWADVAGRLGWLAWLSVQAGDYANALESAEQARRLAAEQGQRPGEVFATISLAFAARRSGKLDLAEEHLRWLLAAARRQHAGDGHPPYLSMVLVELGLLVAERGDPAGALDALREGLDVFRDQGSVSGMAWALTGVAAALVGDGRPGLAAQLLGAADAARQQSGQPLSASDRDELDRVTDAIRAAEPDFDTLFARGAELTPDEARSLVGGGAGPMSGVE</sequence>
<evidence type="ECO:0000259" key="5">
    <source>
        <dbReference type="PROSITE" id="PS51755"/>
    </source>
</evidence>
<reference evidence="6 7" key="1">
    <citation type="submission" date="2018-06" db="EMBL/GenBank/DDBJ databases">
        <title>Phytoactinopolyspora halophila sp. nov., a novel halophilic actinomycete isolated from a saline soil in China.</title>
        <authorList>
            <person name="Tang S.-K."/>
        </authorList>
    </citation>
    <scope>NUCLEOTIDE SEQUENCE [LARGE SCALE GENOMIC DNA]</scope>
    <source>
        <strain evidence="6 7">YIM 96934</strain>
    </source>
</reference>
<dbReference type="CDD" id="cd15831">
    <property type="entry name" value="BTAD"/>
    <property type="match status" value="1"/>
</dbReference>
<dbReference type="OrthoDB" id="33864at2"/>
<dbReference type="Gene3D" id="1.10.10.10">
    <property type="entry name" value="Winged helix-like DNA-binding domain superfamily/Winged helix DNA-binding domain"/>
    <property type="match status" value="1"/>
</dbReference>
<dbReference type="InterPro" id="IPR001867">
    <property type="entry name" value="OmpR/PhoB-type_DNA-bd"/>
</dbReference>
<accession>A0A329QF83</accession>
<dbReference type="Pfam" id="PF03704">
    <property type="entry name" value="BTAD"/>
    <property type="match status" value="1"/>
</dbReference>
<dbReference type="InterPro" id="IPR049945">
    <property type="entry name" value="AAA_22"/>
</dbReference>
<dbReference type="GO" id="GO:0006355">
    <property type="term" value="P:regulation of DNA-templated transcription"/>
    <property type="evidence" value="ECO:0007669"/>
    <property type="project" value="InterPro"/>
</dbReference>
<comment type="similarity">
    <text evidence="1">Belongs to the AfsR/DnrI/RedD regulatory family.</text>
</comment>
<evidence type="ECO:0000256" key="1">
    <source>
        <dbReference type="ARBA" id="ARBA00005820"/>
    </source>
</evidence>
<keyword evidence="7" id="KW-1185">Reference proteome</keyword>
<dbReference type="GO" id="GO:0003677">
    <property type="term" value="F:DNA binding"/>
    <property type="evidence" value="ECO:0007669"/>
    <property type="project" value="UniProtKB-UniRule"/>
</dbReference>
<dbReference type="Pfam" id="PF25872">
    <property type="entry name" value="HTH_77"/>
    <property type="match status" value="1"/>
</dbReference>
<feature type="domain" description="OmpR/PhoB-type" evidence="5">
    <location>
        <begin position="1"/>
        <end position="96"/>
    </location>
</feature>
<dbReference type="PANTHER" id="PTHR47691:SF3">
    <property type="entry name" value="HTH-TYPE TRANSCRIPTIONAL REGULATOR RV0890C-RELATED"/>
    <property type="match status" value="1"/>
</dbReference>
<dbReference type="SUPFAM" id="SSF48452">
    <property type="entry name" value="TPR-like"/>
    <property type="match status" value="3"/>
</dbReference>
<evidence type="ECO:0000313" key="7">
    <source>
        <dbReference type="Proteomes" id="UP000250462"/>
    </source>
</evidence>
<dbReference type="InterPro" id="IPR058852">
    <property type="entry name" value="HTH_77"/>
</dbReference>
<dbReference type="PRINTS" id="PR00364">
    <property type="entry name" value="DISEASERSIST"/>
</dbReference>
<dbReference type="InterPro" id="IPR011990">
    <property type="entry name" value="TPR-like_helical_dom_sf"/>
</dbReference>
<dbReference type="InterPro" id="IPR027417">
    <property type="entry name" value="P-loop_NTPase"/>
</dbReference>
<comment type="caution">
    <text evidence="6">The sequence shown here is derived from an EMBL/GenBank/DDBJ whole genome shotgun (WGS) entry which is preliminary data.</text>
</comment>
<evidence type="ECO:0000256" key="4">
    <source>
        <dbReference type="SAM" id="MobiDB-lite"/>
    </source>
</evidence>
<gene>
    <name evidence="6" type="ORF">DPM12_17365</name>
</gene>
<dbReference type="SMART" id="SM00862">
    <property type="entry name" value="Trans_reg_C"/>
    <property type="match status" value="1"/>
</dbReference>
<dbReference type="EMBL" id="QMIG01000022">
    <property type="protein sequence ID" value="RAW11113.1"/>
    <property type="molecule type" value="Genomic_DNA"/>
</dbReference>
<dbReference type="SUPFAM" id="SSF46894">
    <property type="entry name" value="C-terminal effector domain of the bipartite response regulators"/>
    <property type="match status" value="1"/>
</dbReference>
<dbReference type="InterPro" id="IPR005158">
    <property type="entry name" value="BTAD"/>
</dbReference>
<proteinExistence type="inferred from homology"/>
<dbReference type="InterPro" id="IPR036388">
    <property type="entry name" value="WH-like_DNA-bd_sf"/>
</dbReference>
<dbReference type="PANTHER" id="PTHR47691">
    <property type="entry name" value="REGULATOR-RELATED"/>
    <property type="match status" value="1"/>
</dbReference>
<dbReference type="SUPFAM" id="SSF52540">
    <property type="entry name" value="P-loop containing nucleoside triphosphate hydrolases"/>
    <property type="match status" value="1"/>
</dbReference>
<keyword evidence="2 3" id="KW-0238">DNA-binding</keyword>